<dbReference type="InterPro" id="IPR013149">
    <property type="entry name" value="ADH-like_C"/>
</dbReference>
<dbReference type="InterPro" id="IPR020843">
    <property type="entry name" value="ER"/>
</dbReference>
<evidence type="ECO:0000256" key="3">
    <source>
        <dbReference type="ARBA" id="ARBA00011245"/>
    </source>
</evidence>
<evidence type="ECO:0000313" key="18">
    <source>
        <dbReference type="Ensembl" id="ENSCSEP00000008095.1"/>
    </source>
</evidence>
<sequence>MQVQRVVLNSRPGENGTPATENFRLEEATLSPDLQDGDVLVRTVNLSVDPYMRCRMNEDSGADYLSPWQLSECLDGGGVGVVESSRCSHLAEGDVVTSFTWPWQSRAVLKGSSLQKVDPLMVGGHLSYFLGAVGMTGLTAMLGVREKGHVTKGANQTMVVSGAAGACGSIAGQIGRLDGCVRVVGICGSDEKCKVLVDDLGFTAAVNYRREDVAARLKECCPDGVDVYFDNVGGAISDTVIAQMNSGGHVILCGQISQYNKDVPYPPPLSEGTQEMLQRKSITRERFMVLNYMSKADAALFELSQFVQSGQIKVLETVVNGIENMGDAFCSMMKGGNIGKQIVKISE</sequence>
<dbReference type="SMART" id="SM00829">
    <property type="entry name" value="PKS_ER"/>
    <property type="match status" value="1"/>
</dbReference>
<dbReference type="InParanoid" id="A0A3P8V6R4"/>
<dbReference type="PANTHER" id="PTHR43205:SF5">
    <property type="entry name" value="PROSTAGLANDIN REDUCTASE 2"/>
    <property type="match status" value="1"/>
</dbReference>
<comment type="function">
    <text evidence="11">Functions as 15-oxo-prostaglandin 13-reductase and acts on 15-keto-PGE1, 15-keto-PGE2, 15-keto-PGE1-alpha and 15-keto-PGE2-alpha with highest activity towards 15-keto-PGE2. Overexpression represses transcriptional activity of PPARG and inhibits adipocyte differentiation.</text>
</comment>
<dbReference type="RefSeq" id="XP_008309968.1">
    <property type="nucleotide sequence ID" value="XM_008311746.3"/>
</dbReference>
<dbReference type="Gene3D" id="3.40.50.720">
    <property type="entry name" value="NAD(P)-binding Rossmann-like Domain"/>
    <property type="match status" value="1"/>
</dbReference>
<evidence type="ECO:0000256" key="14">
    <source>
        <dbReference type="ARBA" id="ARBA00047878"/>
    </source>
</evidence>
<evidence type="ECO:0000256" key="4">
    <source>
        <dbReference type="ARBA" id="ARBA00011981"/>
    </source>
</evidence>
<dbReference type="Proteomes" id="UP000265120">
    <property type="component" value="Chromosome 1"/>
</dbReference>
<comment type="catalytic activity">
    <reaction evidence="13">
        <text>13,14-dihydro-15-oxo-prostaglandin E2 + NADP(+) = 15-oxoprostaglandin E2 + NADPH + H(+)</text>
        <dbReference type="Rhea" id="RHEA:11912"/>
        <dbReference type="ChEBI" id="CHEBI:15378"/>
        <dbReference type="ChEBI" id="CHEBI:57400"/>
        <dbReference type="ChEBI" id="CHEBI:57402"/>
        <dbReference type="ChEBI" id="CHEBI:57783"/>
        <dbReference type="ChEBI" id="CHEBI:58349"/>
        <dbReference type="EC" id="1.3.1.48"/>
    </reaction>
    <physiologicalReaction direction="right-to-left" evidence="13">
        <dbReference type="Rhea" id="RHEA:11914"/>
    </physiologicalReaction>
</comment>
<keyword evidence="19" id="KW-1185">Reference proteome</keyword>
<dbReference type="AlphaFoldDB" id="A0A3P8V6R4"/>
<dbReference type="GeneTree" id="ENSGT00940000156793"/>
<comment type="catalytic activity">
    <reaction evidence="12">
        <text>13,14-dihydro-15-oxo-prostaglandin E2 + NAD(+) = 15-oxoprostaglandin E2 + NADH + H(+)</text>
        <dbReference type="Rhea" id="RHEA:11916"/>
        <dbReference type="ChEBI" id="CHEBI:15378"/>
        <dbReference type="ChEBI" id="CHEBI:57400"/>
        <dbReference type="ChEBI" id="CHEBI:57402"/>
        <dbReference type="ChEBI" id="CHEBI:57540"/>
        <dbReference type="ChEBI" id="CHEBI:57945"/>
        <dbReference type="EC" id="1.3.1.48"/>
    </reaction>
    <physiologicalReaction direction="right-to-left" evidence="12">
        <dbReference type="Rhea" id="RHEA:11918"/>
    </physiologicalReaction>
</comment>
<evidence type="ECO:0000256" key="15">
    <source>
        <dbReference type="ARBA" id="ARBA00048290"/>
    </source>
</evidence>
<proteinExistence type="inferred from homology"/>
<evidence type="ECO:0000259" key="17">
    <source>
        <dbReference type="SMART" id="SM00829"/>
    </source>
</evidence>
<dbReference type="PANTHER" id="PTHR43205">
    <property type="entry name" value="PROSTAGLANDIN REDUCTASE"/>
    <property type="match status" value="1"/>
</dbReference>
<protein>
    <recommendedName>
        <fullName evidence="5">Prostaglandin reductase 2</fullName>
        <ecNumber evidence="4">1.3.1.48</ecNumber>
    </recommendedName>
    <alternativeName>
        <fullName evidence="10">15-oxoprostaglandin 13-reductase</fullName>
    </alternativeName>
</protein>
<comment type="catalytic activity">
    <reaction evidence="14">
        <text>13,14-dihydro-15-oxo-prostaglandin F1alpha + NADP(+) = 15-oxoprostaglandin F1alpha + NADPH + H(+)</text>
        <dbReference type="Rhea" id="RHEA:50592"/>
        <dbReference type="ChEBI" id="CHEBI:15378"/>
        <dbReference type="ChEBI" id="CHEBI:57783"/>
        <dbReference type="ChEBI" id="CHEBI:58349"/>
        <dbReference type="ChEBI" id="CHEBI:79072"/>
        <dbReference type="ChEBI" id="CHEBI:133411"/>
    </reaction>
    <physiologicalReaction direction="right-to-left" evidence="14">
        <dbReference type="Rhea" id="RHEA:50594"/>
    </physiologicalReaction>
</comment>
<dbReference type="OMA" id="EEKCRYA"/>
<evidence type="ECO:0000313" key="19">
    <source>
        <dbReference type="Proteomes" id="UP000265120"/>
    </source>
</evidence>
<dbReference type="GO" id="GO:0047522">
    <property type="term" value="F:15-oxoprostaglandin 13-reductase [NAD(P)+] activity"/>
    <property type="evidence" value="ECO:0007669"/>
    <property type="project" value="UniProtKB-EC"/>
</dbReference>
<comment type="subcellular location">
    <subcellularLocation>
        <location evidence="1">Cytoplasm</location>
    </subcellularLocation>
</comment>
<accession>A0A3P8V6R4</accession>
<dbReference type="KEGG" id="csem:103379989"/>
<dbReference type="CDD" id="cd08293">
    <property type="entry name" value="PTGR2"/>
    <property type="match status" value="1"/>
</dbReference>
<dbReference type="GO" id="GO:0005737">
    <property type="term" value="C:cytoplasm"/>
    <property type="evidence" value="ECO:0007669"/>
    <property type="project" value="UniProtKB-SubCell"/>
</dbReference>
<comment type="catalytic activity">
    <reaction evidence="16">
        <text>13,14-dihydro-15-oxo-prostaglandin E1 + NADP(+) = 15-oxoprostaglandin E1 + NADPH + H(+)</text>
        <dbReference type="Rhea" id="RHEA:50584"/>
        <dbReference type="ChEBI" id="CHEBI:15378"/>
        <dbReference type="ChEBI" id="CHEBI:57401"/>
        <dbReference type="ChEBI" id="CHEBI:57783"/>
        <dbReference type="ChEBI" id="CHEBI:58349"/>
        <dbReference type="ChEBI" id="CHEBI:133408"/>
    </reaction>
    <physiologicalReaction direction="right-to-left" evidence="16">
        <dbReference type="Rhea" id="RHEA:50586"/>
    </physiologicalReaction>
</comment>
<evidence type="ECO:0000256" key="7">
    <source>
        <dbReference type="ARBA" id="ARBA00022857"/>
    </source>
</evidence>
<dbReference type="Gene3D" id="3.90.180.10">
    <property type="entry name" value="Medium-chain alcohol dehydrogenases, catalytic domain"/>
    <property type="match status" value="1"/>
</dbReference>
<dbReference type="InterPro" id="IPR037399">
    <property type="entry name" value="PTGR2"/>
</dbReference>
<keyword evidence="9" id="KW-0443">Lipid metabolism</keyword>
<evidence type="ECO:0000256" key="12">
    <source>
        <dbReference type="ARBA" id="ARBA00047581"/>
    </source>
</evidence>
<evidence type="ECO:0000256" key="1">
    <source>
        <dbReference type="ARBA" id="ARBA00004496"/>
    </source>
</evidence>
<dbReference type="Pfam" id="PF00107">
    <property type="entry name" value="ADH_zinc_N"/>
    <property type="match status" value="1"/>
</dbReference>
<dbReference type="STRING" id="244447.ENSCSEP00000008095"/>
<feature type="domain" description="Enoyl reductase (ER)" evidence="17">
    <location>
        <begin position="16"/>
        <end position="343"/>
    </location>
</feature>
<dbReference type="FunFam" id="3.40.50.720:FF:000121">
    <property type="entry name" value="Prostaglandin reductase 2"/>
    <property type="match status" value="1"/>
</dbReference>
<dbReference type="InterPro" id="IPR011032">
    <property type="entry name" value="GroES-like_sf"/>
</dbReference>
<evidence type="ECO:0000256" key="8">
    <source>
        <dbReference type="ARBA" id="ARBA00023002"/>
    </source>
</evidence>
<organism evidence="18 19">
    <name type="scientific">Cynoglossus semilaevis</name>
    <name type="common">Tongue sole</name>
    <dbReference type="NCBI Taxonomy" id="244447"/>
    <lineage>
        <taxon>Eukaryota</taxon>
        <taxon>Metazoa</taxon>
        <taxon>Chordata</taxon>
        <taxon>Craniata</taxon>
        <taxon>Vertebrata</taxon>
        <taxon>Euteleostomi</taxon>
        <taxon>Actinopterygii</taxon>
        <taxon>Neopterygii</taxon>
        <taxon>Teleostei</taxon>
        <taxon>Neoteleostei</taxon>
        <taxon>Acanthomorphata</taxon>
        <taxon>Carangaria</taxon>
        <taxon>Pleuronectiformes</taxon>
        <taxon>Pleuronectoidei</taxon>
        <taxon>Cynoglossidae</taxon>
        <taxon>Cynoglossinae</taxon>
        <taxon>Cynoglossus</taxon>
    </lineage>
</organism>
<comment type="subunit">
    <text evidence="3">Monomer.</text>
</comment>
<dbReference type="SUPFAM" id="SSF50129">
    <property type="entry name" value="GroES-like"/>
    <property type="match status" value="2"/>
</dbReference>
<dbReference type="InterPro" id="IPR041694">
    <property type="entry name" value="ADH_N_2"/>
</dbReference>
<reference evidence="18" key="2">
    <citation type="submission" date="2025-08" db="UniProtKB">
        <authorList>
            <consortium name="Ensembl"/>
        </authorList>
    </citation>
    <scope>IDENTIFICATION</scope>
</reference>
<dbReference type="GeneID" id="103379989"/>
<evidence type="ECO:0000256" key="6">
    <source>
        <dbReference type="ARBA" id="ARBA00022490"/>
    </source>
</evidence>
<comment type="catalytic activity">
    <reaction evidence="15">
        <text>13,14-dihydro-15-oxo-PGF2alpha + NADP(+) = 15-oxoprostaglandin F2alpha + NADPH + H(+)</text>
        <dbReference type="Rhea" id="RHEA:50588"/>
        <dbReference type="ChEBI" id="CHEBI:15378"/>
        <dbReference type="ChEBI" id="CHEBI:57783"/>
        <dbReference type="ChEBI" id="CHEBI:58349"/>
        <dbReference type="ChEBI" id="CHEBI:133374"/>
        <dbReference type="ChEBI" id="CHEBI:133409"/>
    </reaction>
    <physiologicalReaction direction="right-to-left" evidence="15">
        <dbReference type="Rhea" id="RHEA:50590"/>
    </physiologicalReaction>
</comment>
<evidence type="ECO:0000256" key="16">
    <source>
        <dbReference type="ARBA" id="ARBA00049070"/>
    </source>
</evidence>
<keyword evidence="8" id="KW-0560">Oxidoreductase</keyword>
<reference evidence="18" key="3">
    <citation type="submission" date="2025-09" db="UniProtKB">
        <authorList>
            <consortium name="Ensembl"/>
        </authorList>
    </citation>
    <scope>IDENTIFICATION</scope>
</reference>
<dbReference type="GO" id="GO:0006693">
    <property type="term" value="P:prostaglandin metabolic process"/>
    <property type="evidence" value="ECO:0007669"/>
    <property type="project" value="InterPro"/>
</dbReference>
<dbReference type="Ensembl" id="ENSCSET00000008181.1">
    <property type="protein sequence ID" value="ENSCSEP00000008095.1"/>
    <property type="gene ID" value="ENSCSEG00000005186.1"/>
</dbReference>
<evidence type="ECO:0000256" key="9">
    <source>
        <dbReference type="ARBA" id="ARBA00023098"/>
    </source>
</evidence>
<reference evidence="18 19" key="1">
    <citation type="journal article" date="2014" name="Nat. Genet.">
        <title>Whole-genome sequence of a flatfish provides insights into ZW sex chromosome evolution and adaptation to a benthic lifestyle.</title>
        <authorList>
            <person name="Chen S."/>
            <person name="Zhang G."/>
            <person name="Shao C."/>
            <person name="Huang Q."/>
            <person name="Liu G."/>
            <person name="Zhang P."/>
            <person name="Song W."/>
            <person name="An N."/>
            <person name="Chalopin D."/>
            <person name="Volff J.N."/>
            <person name="Hong Y."/>
            <person name="Li Q."/>
            <person name="Sha Z."/>
            <person name="Zhou H."/>
            <person name="Xie M."/>
            <person name="Yu Q."/>
            <person name="Liu Y."/>
            <person name="Xiang H."/>
            <person name="Wang N."/>
            <person name="Wu K."/>
            <person name="Yang C."/>
            <person name="Zhou Q."/>
            <person name="Liao X."/>
            <person name="Yang L."/>
            <person name="Hu Q."/>
            <person name="Zhang J."/>
            <person name="Meng L."/>
            <person name="Jin L."/>
            <person name="Tian Y."/>
            <person name="Lian J."/>
            <person name="Yang J."/>
            <person name="Miao G."/>
            <person name="Liu S."/>
            <person name="Liang Z."/>
            <person name="Yan F."/>
            <person name="Li Y."/>
            <person name="Sun B."/>
            <person name="Zhang H."/>
            <person name="Zhang J."/>
            <person name="Zhu Y."/>
            <person name="Du M."/>
            <person name="Zhao Y."/>
            <person name="Schartl M."/>
            <person name="Tang Q."/>
            <person name="Wang J."/>
        </authorList>
    </citation>
    <scope>NUCLEOTIDE SEQUENCE</scope>
</reference>
<dbReference type="EC" id="1.3.1.48" evidence="4"/>
<dbReference type="InterPro" id="IPR036291">
    <property type="entry name" value="NAD(P)-bd_dom_sf"/>
</dbReference>
<keyword evidence="6" id="KW-0963">Cytoplasm</keyword>
<evidence type="ECO:0000256" key="2">
    <source>
        <dbReference type="ARBA" id="ARBA00010460"/>
    </source>
</evidence>
<evidence type="ECO:0000256" key="5">
    <source>
        <dbReference type="ARBA" id="ARBA00020652"/>
    </source>
</evidence>
<comment type="similarity">
    <text evidence="2">Belongs to the NADP-dependent oxidoreductase L4BD family.</text>
</comment>
<evidence type="ECO:0000256" key="11">
    <source>
        <dbReference type="ARBA" id="ARBA00045413"/>
    </source>
</evidence>
<keyword evidence="7" id="KW-0521">NADP</keyword>
<name>A0A3P8V6R4_CYNSE</name>
<dbReference type="InterPro" id="IPR045010">
    <property type="entry name" value="MDR_fam"/>
</dbReference>
<evidence type="ECO:0000256" key="13">
    <source>
        <dbReference type="ARBA" id="ARBA00047834"/>
    </source>
</evidence>
<evidence type="ECO:0000256" key="10">
    <source>
        <dbReference type="ARBA" id="ARBA00033119"/>
    </source>
</evidence>
<dbReference type="OrthoDB" id="809632at2759"/>
<dbReference type="CTD" id="145482"/>
<dbReference type="Pfam" id="PF16884">
    <property type="entry name" value="ADH_N_2"/>
    <property type="match status" value="1"/>
</dbReference>
<dbReference type="SUPFAM" id="SSF51735">
    <property type="entry name" value="NAD(P)-binding Rossmann-fold domains"/>
    <property type="match status" value="1"/>
</dbReference>